<keyword evidence="2" id="KW-1185">Reference proteome</keyword>
<dbReference type="HOGENOM" id="CLU_739126_0_0_7"/>
<proteinExistence type="predicted"/>
<dbReference type="RefSeq" id="WP_013259904.1">
    <property type="nucleotide sequence ID" value="NC_014365.1"/>
</dbReference>
<dbReference type="STRING" id="644282.Deba_3114"/>
<accession>E1QLN2</accession>
<dbReference type="AlphaFoldDB" id="E1QLN2"/>
<dbReference type="KEGG" id="dbr:Deba_3114"/>
<protein>
    <submittedName>
        <fullName evidence="1">Uncharacterized protein</fullName>
    </submittedName>
</protein>
<gene>
    <name evidence="1" type="ordered locus">Deba_3114</name>
</gene>
<dbReference type="EMBL" id="CP002085">
    <property type="protein sequence ID" value="ADK86467.1"/>
    <property type="molecule type" value="Genomic_DNA"/>
</dbReference>
<evidence type="ECO:0000313" key="2">
    <source>
        <dbReference type="Proteomes" id="UP000009047"/>
    </source>
</evidence>
<organism evidence="1 2">
    <name type="scientific">Desulfarculus baarsii (strain ATCC 33931 / DSM 2075 / LMG 7858 / VKM B-1802 / 2st14)</name>
    <dbReference type="NCBI Taxonomy" id="644282"/>
    <lineage>
        <taxon>Bacteria</taxon>
        <taxon>Pseudomonadati</taxon>
        <taxon>Thermodesulfobacteriota</taxon>
        <taxon>Desulfarculia</taxon>
        <taxon>Desulfarculales</taxon>
        <taxon>Desulfarculaceae</taxon>
        <taxon>Desulfarculus</taxon>
    </lineage>
</organism>
<sequence>MNQNALPTIRAILEGAFFSPLRLEDWPAFLFGQPGLLGLEDEEAFDLFVRAAVVAQTVHPEQCQDGQPLEWLFAIDDHAVELAHALAEMRVDRPLLFHRMLLSLPAVSEGRLDPRDFDVVEDFLASALHQNMELRQAAAAEIDVLAGRGLRAAGLDPDNPPAQLAEVAAALLARPEARQCHSDLELLYWLTEGDQRPADALALGAVVEAWRRWAAAASAQPQGLGLLRRLLPALDLTADDLAEHAPTRHQENPVITAQCPFCGRQSSLALGRVIKELTRCPHLIFVGTSDEAHLFEVLRHFALGRDVENLLESYYNSPDDLDLYATFVNDMCEMLIDQGRLDSVPVACESTPKAFHYLRAYFARQDDEDEPTKH</sequence>
<evidence type="ECO:0000313" key="1">
    <source>
        <dbReference type="EMBL" id="ADK86467.1"/>
    </source>
</evidence>
<name>E1QLN2_DESB2</name>
<dbReference type="Proteomes" id="UP000009047">
    <property type="component" value="Chromosome"/>
</dbReference>
<dbReference type="OrthoDB" id="5507200at2"/>
<reference evidence="1 2" key="1">
    <citation type="journal article" date="2010" name="Stand. Genomic Sci.">
        <title>Complete genome sequence of Desulfarculus baarsii type strain (2st14).</title>
        <authorList>
            <person name="Sun H."/>
            <person name="Spring S."/>
            <person name="Lapidus A."/>
            <person name="Davenport K."/>
            <person name="Del Rio T.G."/>
            <person name="Tice H."/>
            <person name="Nolan M."/>
            <person name="Copeland A."/>
            <person name="Cheng J.F."/>
            <person name="Lucas S."/>
            <person name="Tapia R."/>
            <person name="Goodwin L."/>
            <person name="Pitluck S."/>
            <person name="Ivanova N."/>
            <person name="Pagani I."/>
            <person name="Mavromatis K."/>
            <person name="Ovchinnikova G."/>
            <person name="Pati A."/>
            <person name="Chen A."/>
            <person name="Palaniappan K."/>
            <person name="Hauser L."/>
            <person name="Chang Y.J."/>
            <person name="Jeffries C.D."/>
            <person name="Detter J.C."/>
            <person name="Han C."/>
            <person name="Rohde M."/>
            <person name="Brambilla E."/>
            <person name="Goker M."/>
            <person name="Woyke T."/>
            <person name="Bristow J."/>
            <person name="Eisen J.A."/>
            <person name="Markowitz V."/>
            <person name="Hugenholtz P."/>
            <person name="Kyrpides N.C."/>
            <person name="Klenk H.P."/>
            <person name="Land M."/>
        </authorList>
    </citation>
    <scope>NUCLEOTIDE SEQUENCE [LARGE SCALE GENOMIC DNA]</scope>
    <source>
        <strain evidence="2">ATCC 33931 / DSM 2075 / LMG 7858 / VKM B-1802 / 2st14</strain>
    </source>
</reference>